<feature type="compositionally biased region" description="Basic and acidic residues" evidence="2">
    <location>
        <begin position="547"/>
        <end position="556"/>
    </location>
</feature>
<dbReference type="EMBL" id="KZ987775">
    <property type="protein sequence ID" value="RKP14932.1"/>
    <property type="molecule type" value="Genomic_DNA"/>
</dbReference>
<feature type="compositionally biased region" description="Low complexity" evidence="2">
    <location>
        <begin position="46"/>
        <end position="65"/>
    </location>
</feature>
<reference evidence="5" key="1">
    <citation type="journal article" date="2018" name="Nat. Microbiol.">
        <title>Leveraging single-cell genomics to expand the fungal tree of life.</title>
        <authorList>
            <person name="Ahrendt S.R."/>
            <person name="Quandt C.A."/>
            <person name="Ciobanu D."/>
            <person name="Clum A."/>
            <person name="Salamov A."/>
            <person name="Andreopoulos B."/>
            <person name="Cheng J.F."/>
            <person name="Woyke T."/>
            <person name="Pelin A."/>
            <person name="Henrissat B."/>
            <person name="Reynolds N.K."/>
            <person name="Benny G.L."/>
            <person name="Smith M.E."/>
            <person name="James T.Y."/>
            <person name="Grigoriev I.V."/>
        </authorList>
    </citation>
    <scope>NUCLEOTIDE SEQUENCE [LARGE SCALE GENOMIC DNA]</scope>
</reference>
<feature type="compositionally biased region" description="Basic and acidic residues" evidence="2">
    <location>
        <begin position="194"/>
        <end position="205"/>
    </location>
</feature>
<feature type="compositionally biased region" description="Low complexity" evidence="2">
    <location>
        <begin position="208"/>
        <end position="220"/>
    </location>
</feature>
<dbReference type="Gene3D" id="6.10.250.1080">
    <property type="match status" value="1"/>
</dbReference>
<dbReference type="Pfam" id="PF15456">
    <property type="entry name" value="Uds1"/>
    <property type="match status" value="1"/>
</dbReference>
<dbReference type="Proteomes" id="UP000267251">
    <property type="component" value="Unassembled WGS sequence"/>
</dbReference>
<feature type="region of interest" description="Disordered" evidence="2">
    <location>
        <begin position="1"/>
        <end position="645"/>
    </location>
</feature>
<proteinExistence type="predicted"/>
<keyword evidence="5" id="KW-1185">Reference proteome</keyword>
<feature type="region of interest" description="Disordered" evidence="2">
    <location>
        <begin position="1331"/>
        <end position="1394"/>
    </location>
</feature>
<protein>
    <recommendedName>
        <fullName evidence="3">Up-regulated during septation protein 1 domain-containing protein</fullName>
    </recommendedName>
</protein>
<organism evidence="4 5">
    <name type="scientific">Piptocephalis cylindrospora</name>
    <dbReference type="NCBI Taxonomy" id="1907219"/>
    <lineage>
        <taxon>Eukaryota</taxon>
        <taxon>Fungi</taxon>
        <taxon>Fungi incertae sedis</taxon>
        <taxon>Zoopagomycota</taxon>
        <taxon>Zoopagomycotina</taxon>
        <taxon>Zoopagomycetes</taxon>
        <taxon>Zoopagales</taxon>
        <taxon>Piptocephalidaceae</taxon>
        <taxon>Piptocephalis</taxon>
    </lineage>
</organism>
<sequence>MSYKNTYHFDDDDDDLSPHHPSPGYPQSRNRGRISDDEGVNDDADSVSSSDSFTTYRTYRTTATRKAVHTRDGDGYEGGERGGSDKLNRSNTDKFIHSILPSPGFSHEPPVPDLPMTAHASGSKHSSGGGNGPGDLSTSTSFSSFSSVLTPSASASSGAITSQSPTSSPMHHRNFSHGGEFSHSRQSPPSSSKRVQEHGGVEYHGRGSSNSVSSNSSSSSGHLRSKSQGRESLAPSRTPSPYRPGGLGRVSQLREKWKEREKLEANPSTDSREDPSRSRSNSRSHSITGEDEESVERFRHRSQYFRKVSDANSDSGGDIKRTERGETTRKPTWERERNHDSDRGRESDGERDRGRDRGRDQARERDQERYRDQERDMPSSKDQDLRSTTQRTHNRTGSGGNGMSGEKSRIMEKPRFGHLRTLSAAREDQEADEERDGGPPRREFNWNRDRARNQESQQSRDKERRRARDEGRDNEQGRERERERERNWGKDRDRDRERQREKDRDSARDRNEVWESQSGSEDSRSSEPKQPTSPRISEIIQRARRASLIEKGHISLEDAGVPGKPSRLASPTKDIFGGSDSLMDSSPLQPPPPILAFSPSGHNRSHSVGVAEDRRSDRFNRPGTPTSSSNTNTNSPTPSTPLQQAPSGALLAKEILSAPSSPRVQSFHSLPSSKPVFIVSTYPYSMLIAICFTGPDMAFRQMSAANQAEDMLLDLQVSQAAMDASSFEILGMEEVEVVRKDVATLRARVEGLTARLALESQIRAAAENLARLHAGNARLAEQAESQLAAATRKVDMVATELWKLSQRAAEAEKRLLQHTAAALVHGVRQAEIEARAGSARLTGEEGETLAETVETLETQLAEERTRNKILEDRLSSAEDDQGELRTVLQASLKEAVQEREEAKRRILEVQDAWDRDKIEKEQERVERARMEREREEGAERERRMVREKERLLELQSRLRDATEDVDGLQARARDTEEMLRGVWNRIGSSSTPSFSPSGSNSFRSIGRGGDDTDSQVPASPGVFGMEALVTKMDRIIRERGDLLDKVLSLQDRNEALSRQVDGGKEAQAAADRGRKANEQDLEQTIQNLQADLEELKGDRSRWELKVKELEKDLEAEVERRKRAERDLEDETVRRERVERDLDEAILHRGRAEEDLARRETGESGELEEMRRELSKGREMHDRMERTIRELEDDRDDLERRVREIQEDRTDLEVKVRETEEERDRQVQAAERSRDELEAKLNLTGTEGSRWEAEKLELEGKVRKTEEELRDVQRRYVEINDRLDDRGRRDREASEQASSEIDRLTRELRIAQQQERELKDDTLELRALLAKLKEEGEKREGEERQSALEEGRREGIEEGRKQGMEEGRRQGKEEGERLGREESLRSGQSKEAILLGQVKEAEQRLEETRESIAHGTMLIRAREVEAETLRSRSKDLESQVRSLEREAEEARKSAEEAEELRERLSLVKLQLVEYQTSSSGNGGSGNGGGAAKEELARVKRQLTEATEEVDLYRHNLEMYKERVLDLEGRIDVMAKGKGGDTGFLEALKAEKESAVRTAKAEGKRMTQLVEAMRRARND</sequence>
<accession>A0A4P9Y822</accession>
<dbReference type="InterPro" id="IPR029191">
    <property type="entry name" value="Uds1"/>
</dbReference>
<feature type="compositionally biased region" description="Basic and acidic residues" evidence="2">
    <location>
        <begin position="1331"/>
        <end position="1383"/>
    </location>
</feature>
<gene>
    <name evidence="4" type="ORF">BJ684DRAFT_18704</name>
</gene>
<feature type="compositionally biased region" description="Basic and acidic residues" evidence="2">
    <location>
        <begin position="436"/>
        <end position="513"/>
    </location>
</feature>
<feature type="compositionally biased region" description="Basic and acidic residues" evidence="2">
    <location>
        <begin position="252"/>
        <end position="277"/>
    </location>
</feature>
<feature type="region of interest" description="Disordered" evidence="2">
    <location>
        <begin position="1282"/>
        <end position="1304"/>
    </location>
</feature>
<feature type="compositionally biased region" description="Low complexity" evidence="2">
    <location>
        <begin position="985"/>
        <end position="1005"/>
    </location>
</feature>
<dbReference type="InterPro" id="IPR036274">
    <property type="entry name" value="HR1_rpt_sf"/>
</dbReference>
<feature type="region of interest" description="Disordered" evidence="2">
    <location>
        <begin position="1214"/>
        <end position="1235"/>
    </location>
</feature>
<feature type="compositionally biased region" description="Low complexity" evidence="2">
    <location>
        <begin position="624"/>
        <end position="641"/>
    </location>
</feature>
<feature type="compositionally biased region" description="Basic and acidic residues" evidence="2">
    <location>
        <begin position="406"/>
        <end position="415"/>
    </location>
</feature>
<keyword evidence="1" id="KW-0175">Coiled coil</keyword>
<evidence type="ECO:0000256" key="1">
    <source>
        <dbReference type="SAM" id="Coils"/>
    </source>
</evidence>
<feature type="region of interest" description="Disordered" evidence="2">
    <location>
        <begin position="985"/>
        <end position="1020"/>
    </location>
</feature>
<evidence type="ECO:0000256" key="2">
    <source>
        <dbReference type="SAM" id="MobiDB-lite"/>
    </source>
</evidence>
<feature type="region of interest" description="Disordered" evidence="2">
    <location>
        <begin position="1425"/>
        <end position="1456"/>
    </location>
</feature>
<feature type="region of interest" description="Disordered" evidence="2">
    <location>
        <begin position="1058"/>
        <end position="1077"/>
    </location>
</feature>
<name>A0A4P9Y822_9FUNG</name>
<feature type="compositionally biased region" description="Basic and acidic residues" evidence="2">
    <location>
        <begin position="69"/>
        <end position="96"/>
    </location>
</feature>
<dbReference type="SUPFAM" id="SSF46585">
    <property type="entry name" value="HR1 repeat"/>
    <property type="match status" value="1"/>
</dbReference>
<feature type="compositionally biased region" description="Low complexity" evidence="2">
    <location>
        <begin position="134"/>
        <end position="157"/>
    </location>
</feature>
<dbReference type="OrthoDB" id="5569911at2759"/>
<feature type="domain" description="Up-regulated during septation protein 1" evidence="3">
    <location>
        <begin position="717"/>
        <end position="824"/>
    </location>
</feature>
<feature type="region of interest" description="Disordered" evidence="2">
    <location>
        <begin position="1154"/>
        <end position="1186"/>
    </location>
</feature>
<feature type="compositionally biased region" description="Basic and acidic residues" evidence="2">
    <location>
        <begin position="317"/>
        <end position="385"/>
    </location>
</feature>
<evidence type="ECO:0000313" key="4">
    <source>
        <dbReference type="EMBL" id="RKP14932.1"/>
    </source>
</evidence>
<evidence type="ECO:0000313" key="5">
    <source>
        <dbReference type="Proteomes" id="UP000267251"/>
    </source>
</evidence>
<feature type="compositionally biased region" description="Polar residues" evidence="2">
    <location>
        <begin position="158"/>
        <end position="169"/>
    </location>
</feature>
<evidence type="ECO:0000259" key="3">
    <source>
        <dbReference type="Pfam" id="PF15456"/>
    </source>
</evidence>
<feature type="compositionally biased region" description="Basic and acidic residues" evidence="2">
    <location>
        <begin position="611"/>
        <end position="620"/>
    </location>
</feature>
<feature type="coiled-coil region" evidence="1">
    <location>
        <begin position="853"/>
        <end position="978"/>
    </location>
</feature>